<protein>
    <submittedName>
        <fullName evidence="1">Uncharacterized protein</fullName>
    </submittedName>
</protein>
<dbReference type="EMBL" id="BK016224">
    <property type="protein sequence ID" value="DAG03195.1"/>
    <property type="molecule type" value="Genomic_DNA"/>
</dbReference>
<accession>A0A8S5V975</accession>
<proteinExistence type="predicted"/>
<reference evidence="1" key="1">
    <citation type="journal article" date="2021" name="Proc. Natl. Acad. Sci. U.S.A.">
        <title>A Catalog of Tens of Thousands of Viruses from Human Metagenomes Reveals Hidden Associations with Chronic Diseases.</title>
        <authorList>
            <person name="Tisza M.J."/>
            <person name="Buck C.B."/>
        </authorList>
    </citation>
    <scope>NUCLEOTIDE SEQUENCE</scope>
    <source>
        <strain evidence="1">CtCpR1</strain>
    </source>
</reference>
<evidence type="ECO:0000313" key="1">
    <source>
        <dbReference type="EMBL" id="DAG03195.1"/>
    </source>
</evidence>
<name>A0A8S5V975_9CAUD</name>
<sequence>MARACELPEKVMLGDDLPDDLPPDGGGLGPWHWLGFDALKIKNPEVMILGKDGVKMERNVKGIGEAALLAALFNAAKPDKQDAMYSRHESMTKEEASALLDELSGHNANTPVRIDKLYGRYILMTFWPGMTKIDGTGYDAQNGWGKAATVVESMRREIAAKKNAERKAERAKRHRVAVYWQDDNDGICTIADGHSEHQNIMAAAYLLGTMLANVQEERRSAEYNGAIMKVDEIIRECGRKGETDE</sequence>
<organism evidence="1">
    <name type="scientific">Caudovirales sp. ctCpR1</name>
    <dbReference type="NCBI Taxonomy" id="2825760"/>
    <lineage>
        <taxon>Viruses</taxon>
        <taxon>Duplodnaviria</taxon>
        <taxon>Heunggongvirae</taxon>
        <taxon>Uroviricota</taxon>
        <taxon>Caudoviricetes</taxon>
    </lineage>
</organism>